<dbReference type="GO" id="GO:0045047">
    <property type="term" value="P:protein targeting to ER"/>
    <property type="evidence" value="ECO:0007669"/>
    <property type="project" value="TreeGrafter"/>
</dbReference>
<evidence type="ECO:0000256" key="4">
    <source>
        <dbReference type="ARBA" id="ARBA00022692"/>
    </source>
</evidence>
<evidence type="ECO:0000256" key="9">
    <source>
        <dbReference type="RuleBase" id="RU368033"/>
    </source>
</evidence>
<sequence>MADKDDNQVAQNGTEDEKPVKIDKWDGNAVKNALDDAVRNFFTKKQGFAEDFKVMDGRLAISTVSVLFSLFALAYDYLHPFPASKWVLAFCSVSYFVSVGALTAYLWWVEKGVFLVFNDGKTNWNVVSGLKKYDHIYTLSLARQTDAPPKAGSKDREISKSVAEFFDEKGTLLTDRFEAEVMRLFRSVSEKKTR</sequence>
<comment type="similarity">
    <text evidence="2 9">Belongs to the SPCS2 family.</text>
</comment>
<evidence type="ECO:0000256" key="1">
    <source>
        <dbReference type="ARBA" id="ARBA00004477"/>
    </source>
</evidence>
<dbReference type="STRING" id="947166.A0A1D1V4K3"/>
<comment type="caution">
    <text evidence="10">The sequence shown here is derived from an EMBL/GenBank/DDBJ whole genome shotgun (WGS) entry which is preliminary data.</text>
</comment>
<dbReference type="PANTHER" id="PTHR13085:SF0">
    <property type="entry name" value="SIGNAL PEPTIDASE COMPLEX SUBUNIT 2"/>
    <property type="match status" value="1"/>
</dbReference>
<keyword evidence="7 9" id="KW-0472">Membrane</keyword>
<comment type="subcellular location">
    <subcellularLocation>
        <location evidence="1 9">Endoplasmic reticulum membrane</location>
        <topology evidence="1 9">Multi-pass membrane protein</topology>
    </subcellularLocation>
</comment>
<evidence type="ECO:0000256" key="6">
    <source>
        <dbReference type="ARBA" id="ARBA00022989"/>
    </source>
</evidence>
<keyword evidence="5 9" id="KW-0256">Endoplasmic reticulum</keyword>
<dbReference type="EMBL" id="BDGG01000003">
    <property type="protein sequence ID" value="GAU96684.1"/>
    <property type="molecule type" value="Genomic_DNA"/>
</dbReference>
<feature type="transmembrane region" description="Helical" evidence="9">
    <location>
        <begin position="87"/>
        <end position="108"/>
    </location>
</feature>
<dbReference type="GO" id="GO:0006465">
    <property type="term" value="P:signal peptide processing"/>
    <property type="evidence" value="ECO:0007669"/>
    <property type="project" value="UniProtKB-UniRule"/>
</dbReference>
<dbReference type="Pfam" id="PF06703">
    <property type="entry name" value="SPC25"/>
    <property type="match status" value="1"/>
</dbReference>
<dbReference type="AlphaFoldDB" id="A0A1D1V4K3"/>
<evidence type="ECO:0000256" key="5">
    <source>
        <dbReference type="ARBA" id="ARBA00022824"/>
    </source>
</evidence>
<organism evidence="10 11">
    <name type="scientific">Ramazzottius varieornatus</name>
    <name type="common">Water bear</name>
    <name type="synonym">Tardigrade</name>
    <dbReference type="NCBI Taxonomy" id="947166"/>
    <lineage>
        <taxon>Eukaryota</taxon>
        <taxon>Metazoa</taxon>
        <taxon>Ecdysozoa</taxon>
        <taxon>Tardigrada</taxon>
        <taxon>Eutardigrada</taxon>
        <taxon>Parachela</taxon>
        <taxon>Hypsibioidea</taxon>
        <taxon>Ramazzottiidae</taxon>
        <taxon>Ramazzottius</taxon>
    </lineage>
</organism>
<feature type="transmembrane region" description="Helical" evidence="9">
    <location>
        <begin position="59"/>
        <end position="75"/>
    </location>
</feature>
<dbReference type="InterPro" id="IPR009582">
    <property type="entry name" value="Spc2/SPCS2"/>
</dbReference>
<keyword evidence="4 9" id="KW-0812">Transmembrane</keyword>
<evidence type="ECO:0000256" key="2">
    <source>
        <dbReference type="ARBA" id="ARBA00007324"/>
    </source>
</evidence>
<evidence type="ECO:0000256" key="3">
    <source>
        <dbReference type="ARBA" id="ARBA00017057"/>
    </source>
</evidence>
<dbReference type="GO" id="GO:0005787">
    <property type="term" value="C:signal peptidase complex"/>
    <property type="evidence" value="ECO:0007669"/>
    <property type="project" value="UniProtKB-UniRule"/>
</dbReference>
<dbReference type="OrthoDB" id="29558at2759"/>
<comment type="function">
    <text evidence="8 9">Component of the signal peptidase complex (SPC) which catalyzes the cleavage of N-terminal signal sequences from nascent proteins as they are translocated into the lumen of the endoplasmic reticulum. Enhances the enzymatic activity of SPC and facilitates the interactions between different components of the translocation site.</text>
</comment>
<keyword evidence="11" id="KW-1185">Reference proteome</keyword>
<accession>A0A1D1V4K3</accession>
<evidence type="ECO:0000256" key="7">
    <source>
        <dbReference type="ARBA" id="ARBA00023136"/>
    </source>
</evidence>
<name>A0A1D1V4K3_RAMVA</name>
<evidence type="ECO:0000313" key="10">
    <source>
        <dbReference type="EMBL" id="GAU96684.1"/>
    </source>
</evidence>
<reference evidence="10 11" key="1">
    <citation type="journal article" date="2016" name="Nat. Commun.">
        <title>Extremotolerant tardigrade genome and improved radiotolerance of human cultured cells by tardigrade-unique protein.</title>
        <authorList>
            <person name="Hashimoto T."/>
            <person name="Horikawa D.D."/>
            <person name="Saito Y."/>
            <person name="Kuwahara H."/>
            <person name="Kozuka-Hata H."/>
            <person name="Shin-I T."/>
            <person name="Minakuchi Y."/>
            <person name="Ohishi K."/>
            <person name="Motoyama A."/>
            <person name="Aizu T."/>
            <person name="Enomoto A."/>
            <person name="Kondo K."/>
            <person name="Tanaka S."/>
            <person name="Hara Y."/>
            <person name="Koshikawa S."/>
            <person name="Sagara H."/>
            <person name="Miura T."/>
            <person name="Yokobori S."/>
            <person name="Miyagawa K."/>
            <person name="Suzuki Y."/>
            <person name="Kubo T."/>
            <person name="Oyama M."/>
            <person name="Kohara Y."/>
            <person name="Fujiyama A."/>
            <person name="Arakawa K."/>
            <person name="Katayama T."/>
            <person name="Toyoda A."/>
            <person name="Kunieda T."/>
        </authorList>
    </citation>
    <scope>NUCLEOTIDE SEQUENCE [LARGE SCALE GENOMIC DNA]</scope>
    <source>
        <strain evidence="10 11">YOKOZUNA-1</strain>
    </source>
</reference>
<proteinExistence type="inferred from homology"/>
<dbReference type="GO" id="GO:0008233">
    <property type="term" value="F:peptidase activity"/>
    <property type="evidence" value="ECO:0007669"/>
    <property type="project" value="UniProtKB-UniRule"/>
</dbReference>
<dbReference type="Proteomes" id="UP000186922">
    <property type="component" value="Unassembled WGS sequence"/>
</dbReference>
<evidence type="ECO:0000256" key="8">
    <source>
        <dbReference type="ARBA" id="ARBA00045608"/>
    </source>
</evidence>
<keyword evidence="6 9" id="KW-1133">Transmembrane helix</keyword>
<protein>
    <recommendedName>
        <fullName evidence="3 9">Signal peptidase complex subunit 2</fullName>
    </recommendedName>
</protein>
<dbReference type="PANTHER" id="PTHR13085">
    <property type="entry name" value="MICROSOMAL SIGNAL PEPTIDASE 25 KDA SUBUNIT"/>
    <property type="match status" value="1"/>
</dbReference>
<gene>
    <name evidence="10" type="primary">RvY_08095-1</name>
    <name evidence="10" type="synonym">RvY_08095.1</name>
    <name evidence="10" type="ORF">RvY_08095</name>
</gene>
<evidence type="ECO:0000313" key="11">
    <source>
        <dbReference type="Proteomes" id="UP000186922"/>
    </source>
</evidence>